<dbReference type="Gene3D" id="3.40.50.970">
    <property type="match status" value="2"/>
</dbReference>
<dbReference type="InterPro" id="IPR009014">
    <property type="entry name" value="Transketo_C/PFOR_II"/>
</dbReference>
<evidence type="ECO:0000259" key="21">
    <source>
        <dbReference type="SMART" id="SM00861"/>
    </source>
</evidence>
<evidence type="ECO:0000256" key="15">
    <source>
        <dbReference type="NCBIfam" id="TIGR00232"/>
    </source>
</evidence>
<evidence type="ECO:0000256" key="19">
    <source>
        <dbReference type="PIRSR" id="PIRSR605478-4"/>
    </source>
</evidence>
<evidence type="ECO:0000256" key="3">
    <source>
        <dbReference type="ARBA" id="ARBA00001941"/>
    </source>
</evidence>
<name>A0A7L6N4W6_9MOLU</name>
<feature type="binding site" evidence="18">
    <location>
        <position position="153"/>
    </location>
    <ligand>
        <name>thiamine diphosphate</name>
        <dbReference type="ChEBI" id="CHEBI:58937"/>
    </ligand>
</feature>
<dbReference type="EMBL" id="CP051151">
    <property type="protein sequence ID" value="QLY40288.1"/>
    <property type="molecule type" value="Genomic_DNA"/>
</dbReference>
<evidence type="ECO:0000256" key="4">
    <source>
        <dbReference type="ARBA" id="ARBA00002931"/>
    </source>
</evidence>
<dbReference type="CDD" id="cd07033">
    <property type="entry name" value="TPP_PYR_DXS_TK_like"/>
    <property type="match status" value="1"/>
</dbReference>
<proteinExistence type="inferred from homology"/>
<keyword evidence="9 22" id="KW-0808">Transferase</keyword>
<feature type="domain" description="Transketolase-like pyrimidine-binding" evidence="21">
    <location>
        <begin position="347"/>
        <end position="516"/>
    </location>
</feature>
<dbReference type="Pfam" id="PF00456">
    <property type="entry name" value="Transketolase_N"/>
    <property type="match status" value="1"/>
</dbReference>
<feature type="binding site" evidence="17">
    <location>
        <position position="460"/>
    </location>
    <ligand>
        <name>substrate</name>
    </ligand>
</feature>
<comment type="function">
    <text evidence="4">Catalyzes the transfer of a two-carbon ketol group from a ketose donor to an aldose acceptor, via a covalent intermediate with the cofactor thiamine pyrophosphate.</text>
</comment>
<dbReference type="PANTHER" id="PTHR43522">
    <property type="entry name" value="TRANSKETOLASE"/>
    <property type="match status" value="1"/>
</dbReference>
<dbReference type="InterPro" id="IPR005475">
    <property type="entry name" value="Transketolase-like_Pyr-bd"/>
</dbReference>
<feature type="binding site" evidence="18">
    <location>
        <position position="182"/>
    </location>
    <ligand>
        <name>thiamine diphosphate</name>
        <dbReference type="ChEBI" id="CHEBI:58937"/>
    </ligand>
</feature>
<feature type="binding site" evidence="17">
    <location>
        <position position="464"/>
    </location>
    <ligand>
        <name>substrate</name>
    </ligand>
</feature>
<dbReference type="NCBIfam" id="TIGR00232">
    <property type="entry name" value="tktlase_bact"/>
    <property type="match status" value="1"/>
</dbReference>
<feature type="binding site" evidence="17">
    <location>
        <position position="350"/>
    </location>
    <ligand>
        <name>substrate</name>
    </ligand>
</feature>
<evidence type="ECO:0000256" key="10">
    <source>
        <dbReference type="ARBA" id="ARBA00022723"/>
    </source>
</evidence>
<dbReference type="InterPro" id="IPR029061">
    <property type="entry name" value="THDP-binding"/>
</dbReference>
<feature type="binding site" evidence="17">
    <location>
        <position position="256"/>
    </location>
    <ligand>
        <name>substrate</name>
    </ligand>
</feature>
<feature type="binding site" evidence="18">
    <location>
        <position position="428"/>
    </location>
    <ligand>
        <name>thiamine diphosphate</name>
        <dbReference type="ChEBI" id="CHEBI:58937"/>
    </ligand>
</feature>
<evidence type="ECO:0000256" key="16">
    <source>
        <dbReference type="PIRSR" id="PIRSR605478-1"/>
    </source>
</evidence>
<comment type="catalytic activity">
    <reaction evidence="14">
        <text>D-sedoheptulose 7-phosphate + D-glyceraldehyde 3-phosphate = aldehydo-D-ribose 5-phosphate + D-xylulose 5-phosphate</text>
        <dbReference type="Rhea" id="RHEA:10508"/>
        <dbReference type="ChEBI" id="CHEBI:57483"/>
        <dbReference type="ChEBI" id="CHEBI:57737"/>
        <dbReference type="ChEBI" id="CHEBI:58273"/>
        <dbReference type="ChEBI" id="CHEBI:59776"/>
        <dbReference type="EC" id="2.2.1.1"/>
    </reaction>
</comment>
<keyword evidence="11" id="KW-0106">Calcium</keyword>
<feature type="binding site" evidence="17">
    <location>
        <position position="23"/>
    </location>
    <ligand>
        <name>substrate</name>
    </ligand>
</feature>
<feature type="binding site" evidence="18">
    <location>
        <begin position="111"/>
        <end position="113"/>
    </location>
    <ligand>
        <name>thiamine diphosphate</name>
        <dbReference type="ChEBI" id="CHEBI:58937"/>
    </ligand>
</feature>
<dbReference type="InterPro" id="IPR005478">
    <property type="entry name" value="Transketolase_bac-like"/>
</dbReference>
<dbReference type="FunFam" id="3.40.50.970:FF:000081">
    <property type="entry name" value="Transketolase"/>
    <property type="match status" value="1"/>
</dbReference>
<evidence type="ECO:0000256" key="11">
    <source>
        <dbReference type="ARBA" id="ARBA00022837"/>
    </source>
</evidence>
<evidence type="ECO:0000256" key="18">
    <source>
        <dbReference type="PIRSR" id="PIRSR605478-3"/>
    </source>
</evidence>
<feature type="binding site" evidence="18">
    <location>
        <position position="256"/>
    </location>
    <ligand>
        <name>thiamine diphosphate</name>
        <dbReference type="ChEBI" id="CHEBI:58937"/>
    </ligand>
</feature>
<dbReference type="GO" id="GO:0006098">
    <property type="term" value="P:pentose-phosphate shunt"/>
    <property type="evidence" value="ECO:0007669"/>
    <property type="project" value="TreeGrafter"/>
</dbReference>
<dbReference type="GO" id="GO:0005829">
    <property type="term" value="C:cytosol"/>
    <property type="evidence" value="ECO:0007669"/>
    <property type="project" value="TreeGrafter"/>
</dbReference>
<dbReference type="InterPro" id="IPR005474">
    <property type="entry name" value="Transketolase_N"/>
</dbReference>
<accession>A0A7L6N4W6</accession>
<dbReference type="InterPro" id="IPR020826">
    <property type="entry name" value="Transketolase_BS"/>
</dbReference>
<dbReference type="SMART" id="SM00861">
    <property type="entry name" value="Transket_pyr"/>
    <property type="match status" value="1"/>
</dbReference>
<feature type="binding site" evidence="19">
    <location>
        <position position="184"/>
    </location>
    <ligand>
        <name>Mg(2+)</name>
        <dbReference type="ChEBI" id="CHEBI:18420"/>
    </ligand>
</feature>
<evidence type="ECO:0000256" key="17">
    <source>
        <dbReference type="PIRSR" id="PIRSR605478-2"/>
    </source>
</evidence>
<evidence type="ECO:0000256" key="1">
    <source>
        <dbReference type="ARBA" id="ARBA00001913"/>
    </source>
</evidence>
<feature type="site" description="Important for catalytic activity" evidence="20">
    <location>
        <position position="256"/>
    </location>
</feature>
<sequence>MEKTIQSMKFLGLDMINQANSGHPGIVLGAANTVYTLYTKHLIANPNEPLWFNRDRFFLAAGHGSALLYSTLHLAGYDIPMSQIKEFRQLNSMTPGHPEYRETPGVDSTTGPLGQGMSMAVGNALAESYLAAKFNTKEYQLVNHYTYALCGDGDMQEGITLESMAIAGRFKLNKLIVLFDSNDIQLDGPVDMAQSDNIEQKVKSMNWDYQLIEDHHDLDAISKAIETAKQSDKPSFIEIKTIIGEGASSAGTSESHGKPIGVKETEAMKKALAYDKGMFEVYDEAYEEFRTSFIDRGQSAYKTWMKTLEKVKEKNVELYKQFKDIIDNKLSIDFKEVFKYAKVGLNEASRSTMGKLIQLASEHIPHMIGGSADLTSSTKAKGIDGDFDYNHRTGRNINFGVREHAMAGIVNGMTLHHLKAFSGGFFIFSDYMKPAMRIAALMHIPSIYIFTHDSVAVGEDGPTHEPIEQLTMFRAMPNTNVLRPGNAYEVEHALRFALEAKETPTVIALTRQNIQTKTKVDYDTFKTGAYIVKDYEHAEAIFIATGSELELALEVQDKLAKEHNIQTRVVSMPSQELFLKQPKEIQERVLPKKCKNIIAIEMGASMSWYRFAHKVYGIDEFGRSGKGEEVIDFFGFTVNKIVKDYLKE</sequence>
<evidence type="ECO:0000256" key="7">
    <source>
        <dbReference type="ARBA" id="ARBA00013152"/>
    </source>
</evidence>
<reference evidence="22 23" key="1">
    <citation type="submission" date="2020-04" db="EMBL/GenBank/DDBJ databases">
        <authorList>
            <person name="Zheng R.K."/>
            <person name="Sun C.M."/>
        </authorList>
    </citation>
    <scope>NUCLEOTIDE SEQUENCE [LARGE SCALE GENOMIC DNA]</scope>
    <source>
        <strain evidence="23">zrk29</strain>
    </source>
</reference>
<feature type="binding site" evidence="19">
    <location>
        <position position="152"/>
    </location>
    <ligand>
        <name>Mg(2+)</name>
        <dbReference type="ChEBI" id="CHEBI:18420"/>
    </ligand>
</feature>
<dbReference type="AlphaFoldDB" id="A0A7L6N4W6"/>
<feature type="binding site" evidence="17">
    <location>
        <position position="511"/>
    </location>
    <ligand>
        <name>substrate</name>
    </ligand>
</feature>
<feature type="site" description="Important for catalytic activity" evidence="20">
    <location>
        <position position="23"/>
    </location>
</feature>
<dbReference type="FunFam" id="3.40.50.970:FF:000045">
    <property type="entry name" value="Transketolase"/>
    <property type="match status" value="1"/>
</dbReference>
<evidence type="ECO:0000256" key="2">
    <source>
        <dbReference type="ARBA" id="ARBA00001936"/>
    </source>
</evidence>
<feature type="binding site" evidence="19">
    <location>
        <position position="182"/>
    </location>
    <ligand>
        <name>Mg(2+)</name>
        <dbReference type="ChEBI" id="CHEBI:18420"/>
    </ligand>
</feature>
<comment type="similarity">
    <text evidence="5">Belongs to the transketolase family.</text>
</comment>
<comment type="cofactor">
    <cofactor evidence="1">
        <name>Ca(2+)</name>
        <dbReference type="ChEBI" id="CHEBI:29108"/>
    </cofactor>
</comment>
<comment type="cofactor">
    <cofactor evidence="2">
        <name>Mn(2+)</name>
        <dbReference type="ChEBI" id="CHEBI:29035"/>
    </cofactor>
</comment>
<evidence type="ECO:0000256" key="12">
    <source>
        <dbReference type="ARBA" id="ARBA00022842"/>
    </source>
</evidence>
<evidence type="ECO:0000256" key="8">
    <source>
        <dbReference type="ARBA" id="ARBA00016662"/>
    </source>
</evidence>
<evidence type="ECO:0000256" key="6">
    <source>
        <dbReference type="ARBA" id="ARBA00011738"/>
    </source>
</evidence>
<evidence type="ECO:0000256" key="14">
    <source>
        <dbReference type="ARBA" id="ARBA00049473"/>
    </source>
</evidence>
<comment type="cofactor">
    <cofactor evidence="18">
        <name>thiamine diphosphate</name>
        <dbReference type="ChEBI" id="CHEBI:58937"/>
    </cofactor>
    <text evidence="18">Binds 1 thiamine pyrophosphate per subunit. During the reaction, the substrate forms a covalent intermediate with the cofactor.</text>
</comment>
<dbReference type="EC" id="2.2.1.1" evidence="7 15"/>
<evidence type="ECO:0000256" key="13">
    <source>
        <dbReference type="ARBA" id="ARBA00023052"/>
    </source>
</evidence>
<dbReference type="Proteomes" id="UP000512167">
    <property type="component" value="Chromosome"/>
</dbReference>
<organism evidence="22 23">
    <name type="scientific">Hujiaoplasma nucleasis</name>
    <dbReference type="NCBI Taxonomy" id="2725268"/>
    <lineage>
        <taxon>Bacteria</taxon>
        <taxon>Bacillati</taxon>
        <taxon>Mycoplasmatota</taxon>
        <taxon>Mollicutes</taxon>
        <taxon>Candidatus Izemoplasmatales</taxon>
        <taxon>Hujiaoplasmataceae</taxon>
        <taxon>Hujiaoplasma</taxon>
    </lineage>
</organism>
<feature type="binding site" evidence="17">
    <location>
        <position position="452"/>
    </location>
    <ligand>
        <name>substrate</name>
    </ligand>
</feature>
<comment type="cofactor">
    <cofactor evidence="19">
        <name>Mg(2+)</name>
        <dbReference type="ChEBI" id="CHEBI:18420"/>
    </cofactor>
    <text evidence="19">Binds 1 Mg(2+) ion per subunit. Can also utilize other divalent metal cations, such as Ca(2+), Mn(2+) and Co(2+).</text>
</comment>
<protein>
    <recommendedName>
        <fullName evidence="8 15">Transketolase</fullName>
        <ecNumber evidence="7 15">2.2.1.1</ecNumber>
    </recommendedName>
</protein>
<feature type="binding site" evidence="17">
    <location>
        <position position="377"/>
    </location>
    <ligand>
        <name>substrate</name>
    </ligand>
</feature>
<dbReference type="InterPro" id="IPR055152">
    <property type="entry name" value="Transketolase-like_C_2"/>
</dbReference>
<dbReference type="KEGG" id="tbk:HF295_05200"/>
<dbReference type="SUPFAM" id="SSF52518">
    <property type="entry name" value="Thiamin diphosphate-binding fold (THDP-binding)"/>
    <property type="match status" value="2"/>
</dbReference>
<dbReference type="SUPFAM" id="SSF52922">
    <property type="entry name" value="TK C-terminal domain-like"/>
    <property type="match status" value="1"/>
</dbReference>
<evidence type="ECO:0000256" key="9">
    <source>
        <dbReference type="ARBA" id="ARBA00022679"/>
    </source>
</evidence>
<evidence type="ECO:0000313" key="22">
    <source>
        <dbReference type="EMBL" id="QLY40288.1"/>
    </source>
</evidence>
<dbReference type="PROSITE" id="PS00802">
    <property type="entry name" value="TRANSKETOLASE_2"/>
    <property type="match status" value="1"/>
</dbReference>
<evidence type="ECO:0000256" key="20">
    <source>
        <dbReference type="PIRSR" id="PIRSR605478-5"/>
    </source>
</evidence>
<evidence type="ECO:0000313" key="23">
    <source>
        <dbReference type="Proteomes" id="UP000512167"/>
    </source>
</evidence>
<keyword evidence="23" id="KW-1185">Reference proteome</keyword>
<evidence type="ECO:0000256" key="5">
    <source>
        <dbReference type="ARBA" id="ARBA00007131"/>
    </source>
</evidence>
<dbReference type="CDD" id="cd02012">
    <property type="entry name" value="TPP_TK"/>
    <property type="match status" value="1"/>
</dbReference>
<keyword evidence="13 18" id="KW-0786">Thiamine pyrophosphate</keyword>
<comment type="cofactor">
    <cofactor evidence="3">
        <name>Co(2+)</name>
        <dbReference type="ChEBI" id="CHEBI:48828"/>
    </cofactor>
</comment>
<gene>
    <name evidence="22" type="primary">tkt</name>
    <name evidence="22" type="ORF">HF295_05200</name>
</gene>
<dbReference type="GO" id="GO:0004802">
    <property type="term" value="F:transketolase activity"/>
    <property type="evidence" value="ECO:0007669"/>
    <property type="project" value="UniProtKB-UniRule"/>
</dbReference>
<dbReference type="Gene3D" id="3.40.50.920">
    <property type="match status" value="1"/>
</dbReference>
<dbReference type="PANTHER" id="PTHR43522:SF2">
    <property type="entry name" value="TRANSKETOLASE 1-RELATED"/>
    <property type="match status" value="1"/>
</dbReference>
<keyword evidence="10 19" id="KW-0479">Metal-binding</keyword>
<comment type="subunit">
    <text evidence="6">Homodimer.</text>
</comment>
<feature type="binding site" evidence="18">
    <location>
        <position position="63"/>
    </location>
    <ligand>
        <name>thiamine diphosphate</name>
        <dbReference type="ChEBI" id="CHEBI:58937"/>
    </ligand>
</feature>
<feature type="active site" description="Proton donor" evidence="16">
    <location>
        <position position="403"/>
    </location>
</feature>
<dbReference type="InterPro" id="IPR033247">
    <property type="entry name" value="Transketolase_fam"/>
</dbReference>
<dbReference type="RefSeq" id="WP_312031115.1">
    <property type="nucleotide sequence ID" value="NZ_CP051151.1"/>
</dbReference>
<dbReference type="Pfam" id="PF22613">
    <property type="entry name" value="Transketolase_C_1"/>
    <property type="match status" value="1"/>
</dbReference>
<keyword evidence="12 19" id="KW-0460">Magnesium</keyword>
<dbReference type="GO" id="GO:0046872">
    <property type="term" value="F:metal ion binding"/>
    <property type="evidence" value="ECO:0007669"/>
    <property type="project" value="UniProtKB-KW"/>
</dbReference>
<dbReference type="Pfam" id="PF02779">
    <property type="entry name" value="Transket_pyr"/>
    <property type="match status" value="1"/>
</dbReference>